<dbReference type="EMBL" id="HBUE01156288">
    <property type="protein sequence ID" value="CAG6507896.1"/>
    <property type="molecule type" value="Transcribed_RNA"/>
</dbReference>
<dbReference type="EMBL" id="HBUE01261392">
    <property type="protein sequence ID" value="CAG6559244.1"/>
    <property type="molecule type" value="Transcribed_RNA"/>
</dbReference>
<evidence type="ECO:0000313" key="1">
    <source>
        <dbReference type="EMBL" id="CAG6507896.1"/>
    </source>
</evidence>
<proteinExistence type="predicted"/>
<reference evidence="1" key="1">
    <citation type="submission" date="2021-05" db="EMBL/GenBank/DDBJ databases">
        <authorList>
            <person name="Alioto T."/>
            <person name="Alioto T."/>
            <person name="Gomez Garrido J."/>
        </authorList>
    </citation>
    <scope>NUCLEOTIDE SEQUENCE</scope>
</reference>
<dbReference type="AlphaFoldDB" id="A0A8D8GHG7"/>
<name>A0A8D8GHG7_CULPI</name>
<sequence>MMQEHRPWNRFMIVRIRRRSNVINTWSGLRRWKSDNLFRLSNCLKLLRKVSVNFDSFDLRSKVPPARPAAGFLQRDGQSPVTLQGDGLLEDARFFGRGMSND</sequence>
<protein>
    <submittedName>
        <fullName evidence="1">(northern house mosquito) hypothetical protein</fullName>
    </submittedName>
</protein>
<accession>A0A8D8GHG7</accession>
<organism evidence="1">
    <name type="scientific">Culex pipiens</name>
    <name type="common">House mosquito</name>
    <dbReference type="NCBI Taxonomy" id="7175"/>
    <lineage>
        <taxon>Eukaryota</taxon>
        <taxon>Metazoa</taxon>
        <taxon>Ecdysozoa</taxon>
        <taxon>Arthropoda</taxon>
        <taxon>Hexapoda</taxon>
        <taxon>Insecta</taxon>
        <taxon>Pterygota</taxon>
        <taxon>Neoptera</taxon>
        <taxon>Endopterygota</taxon>
        <taxon>Diptera</taxon>
        <taxon>Nematocera</taxon>
        <taxon>Culicoidea</taxon>
        <taxon>Culicidae</taxon>
        <taxon>Culicinae</taxon>
        <taxon>Culicini</taxon>
        <taxon>Culex</taxon>
        <taxon>Culex</taxon>
    </lineage>
</organism>